<dbReference type="AlphaFoldDB" id="A0A366H4K2"/>
<feature type="domain" description="DUF2007" evidence="1">
    <location>
        <begin position="1"/>
        <end position="66"/>
    </location>
</feature>
<dbReference type="RefSeq" id="WP_113934892.1">
    <property type="nucleotide sequence ID" value="NZ_JACCEU010000011.1"/>
</dbReference>
<dbReference type="InterPro" id="IPR018551">
    <property type="entry name" value="DUF2007"/>
</dbReference>
<reference evidence="2 3" key="1">
    <citation type="submission" date="2018-06" db="EMBL/GenBank/DDBJ databases">
        <title>Genomic Encyclopedia of Type Strains, Phase IV (KMG-IV): sequencing the most valuable type-strain genomes for metagenomic binning, comparative biology and taxonomic classification.</title>
        <authorList>
            <person name="Goeker M."/>
        </authorList>
    </citation>
    <scope>NUCLEOTIDE SEQUENCE [LARGE SCALE GENOMIC DNA]</scope>
    <source>
        <strain evidence="2 3">DSM 25520</strain>
    </source>
</reference>
<dbReference type="Pfam" id="PF09413">
    <property type="entry name" value="DUF2007"/>
    <property type="match status" value="1"/>
</dbReference>
<sequence>MTPLYTPQSTSEATVIAALLDAHSVRYIMQGAAFSAMYPGSFSTALNECTLLVAEEDLEFARQLLEPFMQDAP</sequence>
<evidence type="ECO:0000313" key="3">
    <source>
        <dbReference type="Proteomes" id="UP000253628"/>
    </source>
</evidence>
<gene>
    <name evidence="2" type="ORF">DFR37_11552</name>
</gene>
<evidence type="ECO:0000259" key="1">
    <source>
        <dbReference type="Pfam" id="PF09413"/>
    </source>
</evidence>
<accession>A0A366H4K2</accession>
<dbReference type="Proteomes" id="UP000253628">
    <property type="component" value="Unassembled WGS sequence"/>
</dbReference>
<comment type="caution">
    <text evidence="2">The sequence shown here is derived from an EMBL/GenBank/DDBJ whole genome shotgun (WGS) entry which is preliminary data.</text>
</comment>
<dbReference type="EMBL" id="QNRQ01000015">
    <property type="protein sequence ID" value="RBP35778.1"/>
    <property type="molecule type" value="Genomic_DNA"/>
</dbReference>
<keyword evidence="3" id="KW-1185">Reference proteome</keyword>
<protein>
    <submittedName>
        <fullName evidence="2">Putative signal transducing protein</fullName>
    </submittedName>
</protein>
<organism evidence="2 3">
    <name type="scientific">Eoetvoesiella caeni</name>
    <dbReference type="NCBI Taxonomy" id="645616"/>
    <lineage>
        <taxon>Bacteria</taxon>
        <taxon>Pseudomonadati</taxon>
        <taxon>Pseudomonadota</taxon>
        <taxon>Betaproteobacteria</taxon>
        <taxon>Burkholderiales</taxon>
        <taxon>Alcaligenaceae</taxon>
        <taxon>Eoetvoesiella</taxon>
    </lineage>
</organism>
<proteinExistence type="predicted"/>
<evidence type="ECO:0000313" key="2">
    <source>
        <dbReference type="EMBL" id="RBP35778.1"/>
    </source>
</evidence>
<dbReference type="Gene3D" id="3.30.70.790">
    <property type="entry name" value="UreE, C-terminal domain"/>
    <property type="match status" value="1"/>
</dbReference>
<name>A0A366H4K2_9BURK</name>
<dbReference type="OrthoDB" id="8687623at2"/>